<dbReference type="Pfam" id="PF14572">
    <property type="entry name" value="Pribosyl_synth"/>
    <property type="match status" value="1"/>
</dbReference>
<keyword evidence="9" id="KW-0418">Kinase</keyword>
<evidence type="ECO:0000256" key="8">
    <source>
        <dbReference type="ARBA" id="ARBA00022741"/>
    </source>
</evidence>
<dbReference type="OrthoDB" id="413572at2759"/>
<keyword evidence="6" id="KW-0479">Metal-binding</keyword>
<dbReference type="SUPFAM" id="SSF53271">
    <property type="entry name" value="PRTase-like"/>
    <property type="match status" value="2"/>
</dbReference>
<dbReference type="GO" id="GO:0016301">
    <property type="term" value="F:kinase activity"/>
    <property type="evidence" value="ECO:0007669"/>
    <property type="project" value="UniProtKB-KW"/>
</dbReference>
<dbReference type="GO" id="GO:0005737">
    <property type="term" value="C:cytoplasm"/>
    <property type="evidence" value="ECO:0007669"/>
    <property type="project" value="TreeGrafter"/>
</dbReference>
<dbReference type="CDD" id="cd06223">
    <property type="entry name" value="PRTases_typeI"/>
    <property type="match status" value="1"/>
</dbReference>
<dbReference type="GO" id="GO:0000287">
    <property type="term" value="F:magnesium ion binding"/>
    <property type="evidence" value="ECO:0007669"/>
    <property type="project" value="InterPro"/>
</dbReference>
<dbReference type="GO" id="GO:0006015">
    <property type="term" value="P:5-phosphoribose 1-diphosphate biosynthetic process"/>
    <property type="evidence" value="ECO:0007669"/>
    <property type="project" value="TreeGrafter"/>
</dbReference>
<organism evidence="15 16">
    <name type="scientific">Hydnum rufescens UP504</name>
    <dbReference type="NCBI Taxonomy" id="1448309"/>
    <lineage>
        <taxon>Eukaryota</taxon>
        <taxon>Fungi</taxon>
        <taxon>Dikarya</taxon>
        <taxon>Basidiomycota</taxon>
        <taxon>Agaricomycotina</taxon>
        <taxon>Agaricomycetes</taxon>
        <taxon>Cantharellales</taxon>
        <taxon>Hydnaceae</taxon>
        <taxon>Hydnum</taxon>
    </lineage>
</organism>
<proteinExistence type="inferred from homology"/>
<evidence type="ECO:0000256" key="4">
    <source>
        <dbReference type="ARBA" id="ARBA00013247"/>
    </source>
</evidence>
<comment type="catalytic activity">
    <reaction evidence="12">
        <text>D-ribose 5-phosphate + ATP = 5-phospho-alpha-D-ribose 1-diphosphate + AMP + H(+)</text>
        <dbReference type="Rhea" id="RHEA:15609"/>
        <dbReference type="ChEBI" id="CHEBI:15378"/>
        <dbReference type="ChEBI" id="CHEBI:30616"/>
        <dbReference type="ChEBI" id="CHEBI:58017"/>
        <dbReference type="ChEBI" id="CHEBI:78346"/>
        <dbReference type="ChEBI" id="CHEBI:456215"/>
        <dbReference type="EC" id="2.7.6.1"/>
    </reaction>
</comment>
<dbReference type="PROSITE" id="PS00114">
    <property type="entry name" value="PRPP_SYNTHASE"/>
    <property type="match status" value="1"/>
</dbReference>
<dbReference type="PANTHER" id="PTHR10210">
    <property type="entry name" value="RIBOSE-PHOSPHATE DIPHOSPHOKINASE FAMILY MEMBER"/>
    <property type="match status" value="1"/>
</dbReference>
<dbReference type="Pfam" id="PF13793">
    <property type="entry name" value="Pribosyltran_N"/>
    <property type="match status" value="1"/>
</dbReference>
<dbReference type="EC" id="2.7.6.1" evidence="4"/>
<feature type="compositionally biased region" description="Low complexity" evidence="13">
    <location>
        <begin position="209"/>
        <end position="225"/>
    </location>
</feature>
<feature type="region of interest" description="Disordered" evidence="13">
    <location>
        <begin position="199"/>
        <end position="228"/>
    </location>
</feature>
<dbReference type="Gene3D" id="3.40.50.2020">
    <property type="match status" value="2"/>
</dbReference>
<comment type="caution">
    <text evidence="15">The sequence shown here is derived from an EMBL/GenBank/DDBJ whole genome shotgun (WGS) entry which is preliminary data.</text>
</comment>
<keyword evidence="7" id="KW-0545">Nucleotide biosynthesis</keyword>
<dbReference type="PANTHER" id="PTHR10210:SF46">
    <property type="entry name" value="RIBOSE-PHOSPHATE DIPHOSPHOKINASE"/>
    <property type="match status" value="1"/>
</dbReference>
<evidence type="ECO:0000256" key="9">
    <source>
        <dbReference type="ARBA" id="ARBA00022777"/>
    </source>
</evidence>
<keyword evidence="16" id="KW-1185">Reference proteome</keyword>
<feature type="domain" description="Ribose-phosphate pyrophosphokinase N-terminal" evidence="14">
    <location>
        <begin position="7"/>
        <end position="123"/>
    </location>
</feature>
<dbReference type="GO" id="GO:0006164">
    <property type="term" value="P:purine nucleotide biosynthetic process"/>
    <property type="evidence" value="ECO:0007669"/>
    <property type="project" value="TreeGrafter"/>
</dbReference>
<evidence type="ECO:0000256" key="5">
    <source>
        <dbReference type="ARBA" id="ARBA00022679"/>
    </source>
</evidence>
<dbReference type="InterPro" id="IPR029057">
    <property type="entry name" value="PRTase-like"/>
</dbReference>
<keyword evidence="10" id="KW-0067">ATP-binding</keyword>
<protein>
    <recommendedName>
        <fullName evidence="4">ribose-phosphate diphosphokinase</fullName>
        <ecNumber evidence="4">2.7.6.1</ecNumber>
    </recommendedName>
</protein>
<dbReference type="InterPro" id="IPR000836">
    <property type="entry name" value="PRTase_dom"/>
</dbReference>
<dbReference type="Proteomes" id="UP000886523">
    <property type="component" value="Unassembled WGS sequence"/>
</dbReference>
<evidence type="ECO:0000256" key="7">
    <source>
        <dbReference type="ARBA" id="ARBA00022727"/>
    </source>
</evidence>
<accession>A0A9P6DV06</accession>
<comment type="cofactor">
    <cofactor evidence="1">
        <name>Mg(2+)</name>
        <dbReference type="ChEBI" id="CHEBI:18420"/>
    </cofactor>
</comment>
<gene>
    <name evidence="15" type="ORF">BS47DRAFT_1377276</name>
</gene>
<dbReference type="NCBIfam" id="TIGR01251">
    <property type="entry name" value="ribP_PPkin"/>
    <property type="match status" value="1"/>
</dbReference>
<evidence type="ECO:0000256" key="2">
    <source>
        <dbReference type="ARBA" id="ARBA00004996"/>
    </source>
</evidence>
<keyword evidence="5" id="KW-0808">Transferase</keyword>
<name>A0A9P6DV06_9AGAM</name>
<dbReference type="GO" id="GO:0004749">
    <property type="term" value="F:ribose phosphate diphosphokinase activity"/>
    <property type="evidence" value="ECO:0007669"/>
    <property type="project" value="UniProtKB-EC"/>
</dbReference>
<evidence type="ECO:0000256" key="13">
    <source>
        <dbReference type="SAM" id="MobiDB-lite"/>
    </source>
</evidence>
<keyword evidence="11" id="KW-0460">Magnesium</keyword>
<evidence type="ECO:0000313" key="16">
    <source>
        <dbReference type="Proteomes" id="UP000886523"/>
    </source>
</evidence>
<evidence type="ECO:0000256" key="10">
    <source>
        <dbReference type="ARBA" id="ARBA00022840"/>
    </source>
</evidence>
<dbReference type="GO" id="GO:0009156">
    <property type="term" value="P:ribonucleoside monophosphate biosynthetic process"/>
    <property type="evidence" value="ECO:0007669"/>
    <property type="project" value="InterPro"/>
</dbReference>
<comment type="pathway">
    <text evidence="2">Metabolic intermediate biosynthesis; 5-phospho-alpha-D-ribose 1-diphosphate biosynthesis; 5-phospho-alpha-D-ribose 1-diphosphate from D-ribose 5-phosphate (route I): step 1/1.</text>
</comment>
<reference evidence="15" key="1">
    <citation type="journal article" date="2020" name="Nat. Commun.">
        <title>Large-scale genome sequencing of mycorrhizal fungi provides insights into the early evolution of symbiotic traits.</title>
        <authorList>
            <person name="Miyauchi S."/>
            <person name="Kiss E."/>
            <person name="Kuo A."/>
            <person name="Drula E."/>
            <person name="Kohler A."/>
            <person name="Sanchez-Garcia M."/>
            <person name="Morin E."/>
            <person name="Andreopoulos B."/>
            <person name="Barry K.W."/>
            <person name="Bonito G."/>
            <person name="Buee M."/>
            <person name="Carver A."/>
            <person name="Chen C."/>
            <person name="Cichocki N."/>
            <person name="Clum A."/>
            <person name="Culley D."/>
            <person name="Crous P.W."/>
            <person name="Fauchery L."/>
            <person name="Girlanda M."/>
            <person name="Hayes R.D."/>
            <person name="Keri Z."/>
            <person name="LaButti K."/>
            <person name="Lipzen A."/>
            <person name="Lombard V."/>
            <person name="Magnuson J."/>
            <person name="Maillard F."/>
            <person name="Murat C."/>
            <person name="Nolan M."/>
            <person name="Ohm R.A."/>
            <person name="Pangilinan J."/>
            <person name="Pereira M.F."/>
            <person name="Perotto S."/>
            <person name="Peter M."/>
            <person name="Pfister S."/>
            <person name="Riley R."/>
            <person name="Sitrit Y."/>
            <person name="Stielow J.B."/>
            <person name="Szollosi G."/>
            <person name="Zifcakova L."/>
            <person name="Stursova M."/>
            <person name="Spatafora J.W."/>
            <person name="Tedersoo L."/>
            <person name="Vaario L.M."/>
            <person name="Yamada A."/>
            <person name="Yan M."/>
            <person name="Wang P."/>
            <person name="Xu J."/>
            <person name="Bruns T."/>
            <person name="Baldrian P."/>
            <person name="Vilgalys R."/>
            <person name="Dunand C."/>
            <person name="Henrissat B."/>
            <person name="Grigoriev I.V."/>
            <person name="Hibbett D."/>
            <person name="Nagy L.G."/>
            <person name="Martin F.M."/>
        </authorList>
    </citation>
    <scope>NUCLEOTIDE SEQUENCE</scope>
    <source>
        <strain evidence="15">UP504</strain>
    </source>
</reference>
<sequence length="378" mass="41284">MHNGNSIKLLTGNSHVELAQAIAERLGVPLLPCDVTTFSNGEINVKIQQSVRDEDVFIIQSGCSDVNDNLMELLILISACRTASARRITAVIPCYPYARQDKKDKSRAPITAKLVANMLTTAGCDHVITIDLHAGQIQGFFDIPVDNLYSEPIMIKYIKAEIEGWKDAIIVSPDAGGAKRVTNMADKLGLDFALIHRKRKSRYRDQGSRDSQSQSRSGSTNQSRRQSPDFRIQLSSLQMNGIEPDAPVRGEPSDEDGMELLVGNVKDKTVVLVDDMIDTGVTVSLATRLLKDAGAARIFLLASHGLFADTNIPYLMSLPIERLVVTNTIPQLANQAASDNKLVILDVSAILSESIRRSHNGESFGILFGEGGPMENRT</sequence>
<evidence type="ECO:0000256" key="11">
    <source>
        <dbReference type="ARBA" id="ARBA00022842"/>
    </source>
</evidence>
<evidence type="ECO:0000259" key="14">
    <source>
        <dbReference type="Pfam" id="PF13793"/>
    </source>
</evidence>
<dbReference type="FunFam" id="3.40.50.2020:FF:000001">
    <property type="entry name" value="Ribose-phosphate pyrophosphokinase"/>
    <property type="match status" value="1"/>
</dbReference>
<dbReference type="InterPro" id="IPR029099">
    <property type="entry name" value="Pribosyltran_N"/>
</dbReference>
<evidence type="ECO:0000256" key="1">
    <source>
        <dbReference type="ARBA" id="ARBA00001946"/>
    </source>
</evidence>
<evidence type="ECO:0000256" key="12">
    <source>
        <dbReference type="ARBA" id="ARBA00049535"/>
    </source>
</evidence>
<evidence type="ECO:0000256" key="3">
    <source>
        <dbReference type="ARBA" id="ARBA00006478"/>
    </source>
</evidence>
<dbReference type="GO" id="GO:0005524">
    <property type="term" value="F:ATP binding"/>
    <property type="evidence" value="ECO:0007669"/>
    <property type="project" value="UniProtKB-KW"/>
</dbReference>
<dbReference type="AlphaFoldDB" id="A0A9P6DV06"/>
<comment type="similarity">
    <text evidence="3">Belongs to the ribose-phosphate pyrophosphokinase family.</text>
</comment>
<dbReference type="InterPro" id="IPR000842">
    <property type="entry name" value="PRib_PP_synth_CS"/>
</dbReference>
<dbReference type="EMBL" id="MU129004">
    <property type="protein sequence ID" value="KAF9511195.1"/>
    <property type="molecule type" value="Genomic_DNA"/>
</dbReference>
<dbReference type="SMART" id="SM01400">
    <property type="entry name" value="Pribosyltran_N"/>
    <property type="match status" value="1"/>
</dbReference>
<evidence type="ECO:0000256" key="6">
    <source>
        <dbReference type="ARBA" id="ARBA00022723"/>
    </source>
</evidence>
<evidence type="ECO:0000313" key="15">
    <source>
        <dbReference type="EMBL" id="KAF9511195.1"/>
    </source>
</evidence>
<dbReference type="GO" id="GO:0002189">
    <property type="term" value="C:ribose phosphate diphosphokinase complex"/>
    <property type="evidence" value="ECO:0007669"/>
    <property type="project" value="TreeGrafter"/>
</dbReference>
<keyword evidence="8" id="KW-0547">Nucleotide-binding</keyword>
<dbReference type="InterPro" id="IPR005946">
    <property type="entry name" value="Rib-P_diPkinase"/>
</dbReference>